<dbReference type="Proteomes" id="UP000053958">
    <property type="component" value="Unassembled WGS sequence"/>
</dbReference>
<dbReference type="RefSeq" id="XP_013324966.1">
    <property type="nucleotide sequence ID" value="XM_013469512.1"/>
</dbReference>
<comment type="caution">
    <text evidence="2">The sequence shown here is derived from an EMBL/GenBank/DDBJ whole genome shotgun (WGS) entry which is preliminary data.</text>
</comment>
<accession>A0A0F4YJF7</accession>
<proteinExistence type="predicted"/>
<protein>
    <submittedName>
        <fullName evidence="2">Uncharacterized protein</fullName>
    </submittedName>
</protein>
<name>A0A0F4YJF7_RASE3</name>
<dbReference type="GeneID" id="25319968"/>
<reference evidence="2 3" key="1">
    <citation type="submission" date="2015-04" db="EMBL/GenBank/DDBJ databases">
        <authorList>
            <person name="Heijne W.H."/>
            <person name="Fedorova N.D."/>
            <person name="Nierman W.C."/>
            <person name="Vollebregt A.W."/>
            <person name="Zhao Z."/>
            <person name="Wu L."/>
            <person name="Kumar M."/>
            <person name="Stam H."/>
            <person name="van den Berg M.A."/>
            <person name="Pel H.J."/>
        </authorList>
    </citation>
    <scope>NUCLEOTIDE SEQUENCE [LARGE SCALE GENOMIC DNA]</scope>
    <source>
        <strain evidence="2 3">CBS 393.64</strain>
    </source>
</reference>
<sequence>MCHITRFSAIEVDQFEEILEYLDGRSGSYTVGITEAELIMQKDRLLCLVWEMYKARDSIGQSQGSMDTIHYSPPAPNITSHRIWHFQKGLFELSFYISRERNCMYLYTEFCGNRWSRQLLFPVPTGEGFAITDRQRSGLQFETIERTIERRFERIIRLLLSVFVLQHGVEMLRRLVILQNQTSDFDVRQVLRDNGDAADTGIPANIISPSSNPTEHCSEPSQLDCSPISMDLSITPSLTIPPSISFPFSWNFYAGQNDLFPSSITDTPVWPNQENTATAEFDLGFDNTALLPWIDGTASSAPLLEDSATGRITEVPFDDIDMDPAAGLSLLPGIQNDMY</sequence>
<feature type="region of interest" description="Disordered" evidence="1">
    <location>
        <begin position="201"/>
        <end position="222"/>
    </location>
</feature>
<organism evidence="2 3">
    <name type="scientific">Rasamsonia emersonii (strain ATCC 16479 / CBS 393.64 / IMI 116815)</name>
    <dbReference type="NCBI Taxonomy" id="1408163"/>
    <lineage>
        <taxon>Eukaryota</taxon>
        <taxon>Fungi</taxon>
        <taxon>Dikarya</taxon>
        <taxon>Ascomycota</taxon>
        <taxon>Pezizomycotina</taxon>
        <taxon>Eurotiomycetes</taxon>
        <taxon>Eurotiomycetidae</taxon>
        <taxon>Eurotiales</taxon>
        <taxon>Trichocomaceae</taxon>
        <taxon>Rasamsonia</taxon>
    </lineage>
</organism>
<keyword evidence="3" id="KW-1185">Reference proteome</keyword>
<evidence type="ECO:0000313" key="3">
    <source>
        <dbReference type="Proteomes" id="UP000053958"/>
    </source>
</evidence>
<evidence type="ECO:0000256" key="1">
    <source>
        <dbReference type="SAM" id="MobiDB-lite"/>
    </source>
</evidence>
<gene>
    <name evidence="2" type="ORF">T310_7702</name>
</gene>
<evidence type="ECO:0000313" key="2">
    <source>
        <dbReference type="EMBL" id="KKA18354.1"/>
    </source>
</evidence>
<dbReference type="AlphaFoldDB" id="A0A0F4YJF7"/>
<dbReference type="EMBL" id="LASV01000465">
    <property type="protein sequence ID" value="KKA18354.1"/>
    <property type="molecule type" value="Genomic_DNA"/>
</dbReference>
<feature type="compositionally biased region" description="Polar residues" evidence="1">
    <location>
        <begin position="207"/>
        <end position="222"/>
    </location>
</feature>